<dbReference type="SMART" id="SM00288">
    <property type="entry name" value="VHS"/>
    <property type="match status" value="1"/>
</dbReference>
<dbReference type="Pfam" id="PF00790">
    <property type="entry name" value="VHS"/>
    <property type="match status" value="1"/>
</dbReference>
<dbReference type="InterPro" id="IPR038425">
    <property type="entry name" value="GAT_sf"/>
</dbReference>
<evidence type="ECO:0000313" key="3">
    <source>
        <dbReference type="EMBL" id="KAK7202468.1"/>
    </source>
</evidence>
<feature type="compositionally biased region" description="Acidic residues" evidence="1">
    <location>
        <begin position="430"/>
        <end position="439"/>
    </location>
</feature>
<feature type="domain" description="VHS" evidence="2">
    <location>
        <begin position="19"/>
        <end position="143"/>
    </location>
</feature>
<dbReference type="EMBL" id="JBBJBU010000017">
    <property type="protein sequence ID" value="KAK7202468.1"/>
    <property type="molecule type" value="Genomic_DNA"/>
</dbReference>
<dbReference type="Gene3D" id="1.20.58.160">
    <property type="match status" value="1"/>
</dbReference>
<dbReference type="PANTHER" id="PTHR47789">
    <property type="entry name" value="LAS SEVENTEEN-BINDING PROTEIN 5"/>
    <property type="match status" value="1"/>
</dbReference>
<dbReference type="RefSeq" id="XP_064765501.1">
    <property type="nucleotide sequence ID" value="XM_064911247.1"/>
</dbReference>
<feature type="region of interest" description="Disordered" evidence="1">
    <location>
        <begin position="142"/>
        <end position="247"/>
    </location>
</feature>
<dbReference type="SUPFAM" id="SSF48464">
    <property type="entry name" value="ENTH/VHS domain"/>
    <property type="match status" value="1"/>
</dbReference>
<dbReference type="InterPro" id="IPR008942">
    <property type="entry name" value="ENTH_VHS"/>
</dbReference>
<comment type="caution">
    <text evidence="3">The sequence shown here is derived from an EMBL/GenBank/DDBJ whole genome shotgun (WGS) entry which is preliminary data.</text>
</comment>
<dbReference type="SUPFAM" id="SSF89009">
    <property type="entry name" value="GAT-like domain"/>
    <property type="match status" value="1"/>
</dbReference>
<evidence type="ECO:0000313" key="4">
    <source>
        <dbReference type="Proteomes" id="UP001498771"/>
    </source>
</evidence>
<dbReference type="InterPro" id="IPR044103">
    <property type="entry name" value="GAT_LSB5"/>
</dbReference>
<feature type="compositionally biased region" description="Acidic residues" evidence="1">
    <location>
        <begin position="157"/>
        <end position="180"/>
    </location>
</feature>
<proteinExistence type="predicted"/>
<accession>A0ABR1F008</accession>
<dbReference type="PANTHER" id="PTHR47789:SF1">
    <property type="entry name" value="LAS SEVENTEEN-BINDING PROTEIN 5"/>
    <property type="match status" value="1"/>
</dbReference>
<feature type="compositionally biased region" description="Basic and acidic residues" evidence="1">
    <location>
        <begin position="443"/>
        <end position="460"/>
    </location>
</feature>
<dbReference type="Proteomes" id="UP001498771">
    <property type="component" value="Unassembled WGS sequence"/>
</dbReference>
<evidence type="ECO:0000259" key="2">
    <source>
        <dbReference type="PROSITE" id="PS50179"/>
    </source>
</evidence>
<reference evidence="3 4" key="1">
    <citation type="submission" date="2024-03" db="EMBL/GenBank/DDBJ databases">
        <title>Genome-scale model development and genomic sequencing of the oleaginous clade Lipomyces.</title>
        <authorList>
            <consortium name="Lawrence Berkeley National Laboratory"/>
            <person name="Czajka J.J."/>
            <person name="Han Y."/>
            <person name="Kim J."/>
            <person name="Mondo S.J."/>
            <person name="Hofstad B.A."/>
            <person name="Robles A."/>
            <person name="Haridas S."/>
            <person name="Riley R."/>
            <person name="LaButti K."/>
            <person name="Pangilinan J."/>
            <person name="Andreopoulos W."/>
            <person name="Lipzen A."/>
            <person name="Yan J."/>
            <person name="Wang M."/>
            <person name="Ng V."/>
            <person name="Grigoriev I.V."/>
            <person name="Spatafora J.W."/>
            <person name="Magnuson J.K."/>
            <person name="Baker S.E."/>
            <person name="Pomraning K.R."/>
        </authorList>
    </citation>
    <scope>NUCLEOTIDE SEQUENCE [LARGE SCALE GENOMIC DNA]</scope>
    <source>
        <strain evidence="3 4">Phaff 52-87</strain>
    </source>
</reference>
<dbReference type="Gene3D" id="1.25.40.90">
    <property type="match status" value="1"/>
</dbReference>
<gene>
    <name evidence="3" type="ORF">BZA70DRAFT_270014</name>
</gene>
<sequence>MGFLTDHPYTAITVTIDRLVTEDFEEDDVAGVFDLIETIRLSPTGPTEAARALRKKLKYGTVHNQLRALTLMDALIENGSKRFQASFADEPLLERMRILATDNFTDIKVKKKLSQLFLKWASKYKDVQGMHQLCMLYKQLPQRKRAPAKRQPRFVDMDDDMDDDEDDDDGNAEDDDDDDAPPPKPTRPRASSGAAGPSTRSERTGRSSRPSSPAPRKSKTSASTSRVSSTAAGSTPRGSKRPTFDLQKEKPLLMRTLAEAGTEATNLQNALKLVNREKELSTDNIRATECFNKCRKLRRLVLRFIQHIESEDYIGSLIHANEELVAALQLYDKMSQPIDEDSDSEEYDSESEEDELERDLARTSKNATTTRRSASAHASSSSSRSSHSRTPSAGGHVPTAEQLAHKRRPPPIPVKSPLLSEFKAKMAIKDEDEVEDDPFGDAARIETPRVEKKEMSWREV</sequence>
<evidence type="ECO:0000256" key="1">
    <source>
        <dbReference type="SAM" id="MobiDB-lite"/>
    </source>
</evidence>
<dbReference type="InterPro" id="IPR045007">
    <property type="entry name" value="LSB5"/>
</dbReference>
<name>A0ABR1F008_9ASCO</name>
<dbReference type="InterPro" id="IPR002014">
    <property type="entry name" value="VHS_dom"/>
</dbReference>
<feature type="compositionally biased region" description="Low complexity" evidence="1">
    <location>
        <begin position="363"/>
        <end position="393"/>
    </location>
</feature>
<organism evidence="3 4">
    <name type="scientific">Myxozyma melibiosi</name>
    <dbReference type="NCBI Taxonomy" id="54550"/>
    <lineage>
        <taxon>Eukaryota</taxon>
        <taxon>Fungi</taxon>
        <taxon>Dikarya</taxon>
        <taxon>Ascomycota</taxon>
        <taxon>Saccharomycotina</taxon>
        <taxon>Lipomycetes</taxon>
        <taxon>Lipomycetales</taxon>
        <taxon>Lipomycetaceae</taxon>
        <taxon>Myxozyma</taxon>
    </lineage>
</organism>
<dbReference type="CDD" id="cd14232">
    <property type="entry name" value="GAT_LSB5"/>
    <property type="match status" value="1"/>
</dbReference>
<feature type="compositionally biased region" description="Basic residues" evidence="1">
    <location>
        <begin position="142"/>
        <end position="152"/>
    </location>
</feature>
<keyword evidence="4" id="KW-1185">Reference proteome</keyword>
<dbReference type="PROSITE" id="PS50179">
    <property type="entry name" value="VHS"/>
    <property type="match status" value="1"/>
</dbReference>
<feature type="compositionally biased region" description="Low complexity" evidence="1">
    <location>
        <begin position="207"/>
        <end position="235"/>
    </location>
</feature>
<feature type="compositionally biased region" description="Acidic residues" evidence="1">
    <location>
        <begin position="338"/>
        <end position="357"/>
    </location>
</feature>
<dbReference type="CDD" id="cd16980">
    <property type="entry name" value="VHS_Lsb5"/>
    <property type="match status" value="1"/>
</dbReference>
<protein>
    <recommendedName>
        <fullName evidence="2">VHS domain-containing protein</fullName>
    </recommendedName>
</protein>
<feature type="region of interest" description="Disordered" evidence="1">
    <location>
        <begin position="337"/>
        <end position="460"/>
    </location>
</feature>
<dbReference type="GeneID" id="90036759"/>